<feature type="domain" description="Bacterial Ig" evidence="1">
    <location>
        <begin position="2"/>
        <end position="48"/>
    </location>
</feature>
<feature type="domain" description="Bacterial Ig" evidence="1">
    <location>
        <begin position="138"/>
        <end position="220"/>
    </location>
</feature>
<reference evidence="2 3" key="1">
    <citation type="journal article" date="2014" name="Int. J. Syst. Evol. Microbiol.">
        <title>Listeria floridensis sp. nov., Listeria aquatica sp. nov., Listeria cornellensis sp. nov., Listeria riparia sp. nov. and Listeria grandensis sp. nov., from agricultural and natural environments.</title>
        <authorList>
            <person name="den Bakker H.C."/>
            <person name="Warchocki S."/>
            <person name="Wright E.M."/>
            <person name="Allred A.F."/>
            <person name="Ahlstrom C."/>
            <person name="Manuel C.S."/>
            <person name="Stasiewicz M.J."/>
            <person name="Burrell A."/>
            <person name="Roof S."/>
            <person name="Strawn L."/>
            <person name="Fortes E.D."/>
            <person name="Nightingale K.K."/>
            <person name="Kephart D."/>
            <person name="Wiedmann M."/>
        </authorList>
    </citation>
    <scope>NUCLEOTIDE SEQUENCE [LARGE SCALE GENOMIC DNA]</scope>
    <source>
        <strain evidence="3">FSL F6-971</strain>
    </source>
</reference>
<accession>W7AMM5</accession>
<feature type="non-terminal residue" evidence="2">
    <location>
        <position position="1"/>
    </location>
</feature>
<dbReference type="Proteomes" id="UP000019253">
    <property type="component" value="Unassembled WGS sequence"/>
</dbReference>
<keyword evidence="2" id="KW-0449">Lipoprotein</keyword>
<dbReference type="InterPro" id="IPR046746">
    <property type="entry name" value="Big_15"/>
</dbReference>
<dbReference type="EMBL" id="AODD01000057">
    <property type="protein sequence ID" value="EUJ16504.1"/>
    <property type="molecule type" value="Genomic_DNA"/>
</dbReference>
<dbReference type="AlphaFoldDB" id="W7AMM5"/>
<proteinExistence type="predicted"/>
<dbReference type="PATRIC" id="fig|1265819.5.peg.3241"/>
<dbReference type="RefSeq" id="WP_036068577.1">
    <property type="nucleotide sequence ID" value="NZ_AODD01000057.1"/>
</dbReference>
<evidence type="ECO:0000313" key="3">
    <source>
        <dbReference type="Proteomes" id="UP000019253"/>
    </source>
</evidence>
<name>W7AMM5_9LIST</name>
<evidence type="ECO:0000313" key="2">
    <source>
        <dbReference type="EMBL" id="EUJ16504.1"/>
    </source>
</evidence>
<feature type="domain" description="Bacterial Ig" evidence="1">
    <location>
        <begin position="51"/>
        <end position="135"/>
    </location>
</feature>
<feature type="domain" description="Bacterial Ig" evidence="1">
    <location>
        <begin position="225"/>
        <end position="305"/>
    </location>
</feature>
<dbReference type="Pfam" id="PF20622">
    <property type="entry name" value="Big_15"/>
    <property type="match status" value="4"/>
</dbReference>
<organism evidence="2 3">
    <name type="scientific">Listeria grandensis FSL F6-0971</name>
    <dbReference type="NCBI Taxonomy" id="1265819"/>
    <lineage>
        <taxon>Bacteria</taxon>
        <taxon>Bacillati</taxon>
        <taxon>Bacillota</taxon>
        <taxon>Bacilli</taxon>
        <taxon>Bacillales</taxon>
        <taxon>Listeriaceae</taxon>
        <taxon>Listeria</taxon>
    </lineage>
</organism>
<keyword evidence="3" id="KW-1185">Reference proteome</keyword>
<sequence length="306" mass="32628">AGGDFRQNGTFTYFVRAGTIRASDSVELIALDAPNGRELDRKPVRIANTQGTITPADYRVEDTNITGTYTGDVTSARLIVNGNIVTPAGGDFNQNGTFRFFVRAGTIRAGDSVELVALDAPNGRELDRKPVRIANTQGTITPADYRVGDTHITGTYTGDVTSARLIVNGNVVTPGGGDFRQNGTFSYFVRAGVIQARDTVTLVAMDANDRELNQTNVRVNPNIQGTITLNSYTAGDANLTGTFTGDIARGRITVNGVVGMWGGDFNPNGTFTYYVGNLGLTAGDRVTLTGFSLDHTELDDSTIIVQ</sequence>
<gene>
    <name evidence="2" type="ORF">PGRAN_16386</name>
</gene>
<evidence type="ECO:0000259" key="1">
    <source>
        <dbReference type="Pfam" id="PF20622"/>
    </source>
</evidence>
<comment type="caution">
    <text evidence="2">The sequence shown here is derived from an EMBL/GenBank/DDBJ whole genome shotgun (WGS) entry which is preliminary data.</text>
</comment>
<protein>
    <submittedName>
        <fullName evidence="2">Lipoprotein</fullName>
    </submittedName>
</protein>
<dbReference type="STRING" id="1265819.PGRAN_16386"/>